<dbReference type="Proteomes" id="UP001186974">
    <property type="component" value="Unassembled WGS sequence"/>
</dbReference>
<name>A0ACC3DN42_9PEZI</name>
<organism evidence="1 2">
    <name type="scientific">Coniosporium uncinatum</name>
    <dbReference type="NCBI Taxonomy" id="93489"/>
    <lineage>
        <taxon>Eukaryota</taxon>
        <taxon>Fungi</taxon>
        <taxon>Dikarya</taxon>
        <taxon>Ascomycota</taxon>
        <taxon>Pezizomycotina</taxon>
        <taxon>Dothideomycetes</taxon>
        <taxon>Dothideomycetes incertae sedis</taxon>
        <taxon>Coniosporium</taxon>
    </lineage>
</organism>
<keyword evidence="2" id="KW-1185">Reference proteome</keyword>
<reference evidence="1" key="1">
    <citation type="submission" date="2024-09" db="EMBL/GenBank/DDBJ databases">
        <title>Black Yeasts Isolated from many extreme environments.</title>
        <authorList>
            <person name="Coleine C."/>
            <person name="Stajich J.E."/>
            <person name="Selbmann L."/>
        </authorList>
    </citation>
    <scope>NUCLEOTIDE SEQUENCE</scope>
    <source>
        <strain evidence="1">CCFEE 5737</strain>
    </source>
</reference>
<protein>
    <submittedName>
        <fullName evidence="1">Uncharacterized protein</fullName>
    </submittedName>
</protein>
<sequence length="458" mass="50665">MATPATAPPAVAPILSTPDTHIFEDPTPAPVNVDASLPKLSDEQLYVQYEIKRTVEEIRRESWRRVALQFPDEMLGDAPRVYNALAKGLGEERRRRGRRSRRGSSGRSTEKSDGGGDVAEGKAVVDATRGKESGVEELEKRMDDVVLRQDEEVEQDREQEEKIYILADTSYGACCVDEVAAEHVNADVVVHYGRACLSPTARLPVVYVFTTKPLALGPVVESFREVFPDKGQAVVLMADIPYSSHVPELHRLLQEDGYTNVFKTEVIHDPSSPLPNRTVPADVADDTSALRNYQLFHISDPPSSLLLTLSSRVGNIYIYPTNSPGPSAHIQANSSMALRRRYALLTRLSTVPIFGILINTLSVKNYLDILEQVKRSIAAAGKKSYTFVVGKVNAAKVANFSEVGGWVVIGCWESSLIESKEFWRPIVTPFELEVALKGDAERVWTGEWTGDFQAVLKE</sequence>
<feature type="non-terminal residue" evidence="1">
    <location>
        <position position="458"/>
    </location>
</feature>
<accession>A0ACC3DN42</accession>
<comment type="caution">
    <text evidence="1">The sequence shown here is derived from an EMBL/GenBank/DDBJ whole genome shotgun (WGS) entry which is preliminary data.</text>
</comment>
<dbReference type="EMBL" id="JAWDJW010002202">
    <property type="protein sequence ID" value="KAK3078099.1"/>
    <property type="molecule type" value="Genomic_DNA"/>
</dbReference>
<evidence type="ECO:0000313" key="2">
    <source>
        <dbReference type="Proteomes" id="UP001186974"/>
    </source>
</evidence>
<evidence type="ECO:0000313" key="1">
    <source>
        <dbReference type="EMBL" id="KAK3078099.1"/>
    </source>
</evidence>
<proteinExistence type="predicted"/>
<gene>
    <name evidence="1" type="ORF">LTS18_008454</name>
</gene>